<evidence type="ECO:0000256" key="1">
    <source>
        <dbReference type="SAM" id="Coils"/>
    </source>
</evidence>
<evidence type="ECO:0000313" key="3">
    <source>
        <dbReference type="Proteomes" id="UP000188533"/>
    </source>
</evidence>
<dbReference type="EMBL" id="BDGU01000056">
    <property type="protein sequence ID" value="GAW01302.1"/>
    <property type="molecule type" value="Genomic_DNA"/>
</dbReference>
<dbReference type="Proteomes" id="UP000188533">
    <property type="component" value="Unassembled WGS sequence"/>
</dbReference>
<protein>
    <submittedName>
        <fullName evidence="2">Uncharacterized protein</fullName>
    </submittedName>
</protein>
<feature type="coiled-coil region" evidence="1">
    <location>
        <begin position="38"/>
        <end position="72"/>
    </location>
</feature>
<evidence type="ECO:0000313" key="2">
    <source>
        <dbReference type="EMBL" id="GAW01302.1"/>
    </source>
</evidence>
<proteinExistence type="predicted"/>
<dbReference type="Gene3D" id="3.80.10.10">
    <property type="entry name" value="Ribonuclease Inhibitor"/>
    <property type="match status" value="1"/>
</dbReference>
<comment type="caution">
    <text evidence="2">The sequence shown here is derived from an EMBL/GenBank/DDBJ whole genome shotgun (WGS) entry which is preliminary data.</text>
</comment>
<dbReference type="SUPFAM" id="SSF52047">
    <property type="entry name" value="RNI-like"/>
    <property type="match status" value="1"/>
</dbReference>
<reference evidence="2 3" key="1">
    <citation type="submission" date="2016-08" db="EMBL/GenBank/DDBJ databases">
        <authorList>
            <consortium name="Lentinula edodes genome sequencing consortium"/>
            <person name="Sakamoto Y."/>
            <person name="Nakade K."/>
            <person name="Sato S."/>
            <person name="Yoshida Y."/>
            <person name="Miyazaki K."/>
            <person name="Natsume S."/>
            <person name="Konno N."/>
        </authorList>
    </citation>
    <scope>NUCLEOTIDE SEQUENCE [LARGE SCALE GENOMIC DNA]</scope>
    <source>
        <strain evidence="2 3">NBRC 111202</strain>
    </source>
</reference>
<gene>
    <name evidence="2" type="ORF">LENED_002889</name>
</gene>
<dbReference type="InterPro" id="IPR032675">
    <property type="entry name" value="LRR_dom_sf"/>
</dbReference>
<name>A0A1Q3E246_LENED</name>
<keyword evidence="1" id="KW-0175">Coiled coil</keyword>
<keyword evidence="3" id="KW-1185">Reference proteome</keyword>
<organism evidence="2 3">
    <name type="scientific">Lentinula edodes</name>
    <name type="common">Shiitake mushroom</name>
    <name type="synonym">Lentinus edodes</name>
    <dbReference type="NCBI Taxonomy" id="5353"/>
    <lineage>
        <taxon>Eukaryota</taxon>
        <taxon>Fungi</taxon>
        <taxon>Dikarya</taxon>
        <taxon>Basidiomycota</taxon>
        <taxon>Agaricomycotina</taxon>
        <taxon>Agaricomycetes</taxon>
        <taxon>Agaricomycetidae</taxon>
        <taxon>Agaricales</taxon>
        <taxon>Marasmiineae</taxon>
        <taxon>Omphalotaceae</taxon>
        <taxon>Lentinula</taxon>
    </lineage>
</organism>
<accession>A0A1Q3E246</accession>
<reference evidence="2 3" key="2">
    <citation type="submission" date="2017-02" db="EMBL/GenBank/DDBJ databases">
        <title>A genome survey and senescence transcriptome analysis in Lentinula edodes.</title>
        <authorList>
            <person name="Sakamoto Y."/>
            <person name="Nakade K."/>
            <person name="Sato S."/>
            <person name="Yoshida Y."/>
            <person name="Miyazaki K."/>
            <person name="Natsume S."/>
            <person name="Konno N."/>
        </authorList>
    </citation>
    <scope>NUCLEOTIDE SEQUENCE [LARGE SCALE GENOMIC DNA]</scope>
    <source>
        <strain evidence="2 3">NBRC 111202</strain>
    </source>
</reference>
<dbReference type="Gene3D" id="1.20.1280.50">
    <property type="match status" value="1"/>
</dbReference>
<dbReference type="AlphaFoldDB" id="A0A1Q3E246"/>
<sequence>MDSVNRRQSVAVVTPLKINVYRFPSDSSRPHRPGEILVEALDEDLRDYDNDINQLEIQLSFLKNQRTRAKNYGKFLGSLCSPFHRLPNELLGAIFEEVCNDVDVEPWGKYDVSVAPFVLSAVCSRWREFVVRNPKLWTTIRFRCPLEDPEYLSSAQYERLQEVVDLYFERSTTFHLKVQLISSPDYEETGLFEYFLTSSPRWECLSLYVSSLSTSCYPTLRLLDLPVLETVFIYQCLNSDTQVGADLSVLNSATKLHTLDVIEGGLSATSNSTVWDQLTTFTYKTSFGNLAEVLKLCPNLQYLTLADQRPSDPYAPALPVTAPKLTSISVVFGRSYLDRSDMLQTAFLSSLTAPAITTLSLALEQVQHDPRSLNVLTRMSESIFRGIDNFIIRSHCKSQLTKLVLDGMPLEDRDLVSLLKTLPFLEELTVIDPCMEMNRVLPISKAFVQSLHSCSKTSHLQTSDVVLVPKLHTLILKVVAPGFDHDAFVETILSRWCPANAKPPKDLSPLRRVNLSLSEPINEEDYKLLFTLRRSGLIFSVQLETLLPSKDAYV</sequence>